<protein>
    <submittedName>
        <fullName evidence="2">Uncharacterized protein</fullName>
    </submittedName>
</protein>
<dbReference type="RefSeq" id="WP_189514702.1">
    <property type="nucleotide sequence ID" value="NZ_BMXG01000011.1"/>
</dbReference>
<dbReference type="EMBL" id="BMXG01000011">
    <property type="protein sequence ID" value="GHC03557.1"/>
    <property type="molecule type" value="Genomic_DNA"/>
</dbReference>
<feature type="region of interest" description="Disordered" evidence="1">
    <location>
        <begin position="1"/>
        <end position="23"/>
    </location>
</feature>
<name>A0A8J3DI63_9BACT</name>
<feature type="compositionally biased region" description="Basic and acidic residues" evidence="1">
    <location>
        <begin position="11"/>
        <end position="22"/>
    </location>
</feature>
<accession>A0A8J3DI63</accession>
<dbReference type="AlphaFoldDB" id="A0A8J3DI63"/>
<dbReference type="Proteomes" id="UP000642829">
    <property type="component" value="Unassembled WGS sequence"/>
</dbReference>
<proteinExistence type="predicted"/>
<feature type="compositionally biased region" description="Polar residues" evidence="1">
    <location>
        <begin position="1"/>
        <end position="10"/>
    </location>
</feature>
<evidence type="ECO:0000313" key="2">
    <source>
        <dbReference type="EMBL" id="GHC03557.1"/>
    </source>
</evidence>
<sequence length="1155" mass="130807">MISDSISGTEIRSEKQSWHADADESSTVMVNDERFIAIERAELMASFFLTMVSATNHWFFVSSQGALTAGRGSPDTALFPYYTVDKIMDNWNVTGPQTVIQAGSSRWEPFKPYSERHFDIQRRLLKSINSDSIIFEETNLSLQLRFTYRWRTSERFGFIRTVMLQNLSEKQQALDVVDGLENFLPAGLDQRTQNVYSCLGDAYKQTEIDAGCGLLVHRMASGLTDEAVPMEVLLATTVWSHGWPQSRVLGQRSSAMAFLDGLGLSETDRIRAARGAYYNAGRIILQPRAKKEWGQVAEILQTQSNVALLSNQLTEPDKLWEAVCADMDNGSERLEGLLASSDGCQLTADTPYCAHHRSNVLFNIMRGGVFADNYSIDRELLINSIRVFKKNLRIEEEKWLNSLPDKIGYPELIVKARQQDSEDIVRLCREHLPLVFSRRHGDPSRPWNRFNIKTKDFQGRDLVGFEGNWRDIFQNWEALSYSFPRFNDAFLNKFLNASTADGYNPYRITSRGVDWEKPDPNDPWASIGYWGDHQIIYLLKFLEFSEHFNPNGFRSMLHEMSFVFADVPYEVKSFTELVKDPKQSIRFNKEHDRLINDRVTEYGADGKLLHDVTGALHRVSLMEKLLIPALVKLSNFCPGGGIWMNTQRPEWNDANNALAGWGLSMVTTSYLYRYLCFLQSLVVDEDISFQCSESVLELLSAQQRIFKASPELSCLCRHECYNLFSQLGLSGEQYRERVYAKKFGSQSKIRATEISEWIKSALEHVKSTIVSSQRSDGLFHSYNTLCIDAESKSARVKHLGEMLEGQVAVLSSGILSPLESIAVLEALRSSQLYCPQRNSYVLYPDKELPAFLEMGRVPMVTAKAVPLLARLLEQGDTSLIEYSPSEGCCRFNANLANRFELDKVLDGFESNSELVDLIAKDRGSIHQIYEATFNHQSFTGRSGSMFAYEGLGSIYWHMVSKLMLAVAEIALQAAESDDASYLKLRTHYYTVQDGLGFRKTSEEYGAFPPDAYSHTPAHAGAQQPGLTGMVKEGILARFAELGVSFVRSRIRFKPRLLRDQEFLQEDTCCRILSKDGTSRELNVPERGLLFTLAQTPIIYQLSDRDTTQIQVYDAHGTVTIIDDDKLPSNITAEIIDRMGSIDHLVVRLSASNDLR</sequence>
<evidence type="ECO:0000256" key="1">
    <source>
        <dbReference type="SAM" id="MobiDB-lite"/>
    </source>
</evidence>
<reference evidence="2" key="1">
    <citation type="journal article" date="2014" name="Int. J. Syst. Evol. Microbiol.">
        <title>Complete genome sequence of Corynebacterium casei LMG S-19264T (=DSM 44701T), isolated from a smear-ripened cheese.</title>
        <authorList>
            <consortium name="US DOE Joint Genome Institute (JGI-PGF)"/>
            <person name="Walter F."/>
            <person name="Albersmeier A."/>
            <person name="Kalinowski J."/>
            <person name="Ruckert C."/>
        </authorList>
    </citation>
    <scope>NUCLEOTIDE SEQUENCE</scope>
    <source>
        <strain evidence="2">KCTC 12870</strain>
    </source>
</reference>
<evidence type="ECO:0000313" key="3">
    <source>
        <dbReference type="Proteomes" id="UP000642829"/>
    </source>
</evidence>
<gene>
    <name evidence="2" type="ORF">GCM10007047_20200</name>
</gene>
<organism evidence="2 3">
    <name type="scientific">Cerasicoccus arenae</name>
    <dbReference type="NCBI Taxonomy" id="424488"/>
    <lineage>
        <taxon>Bacteria</taxon>
        <taxon>Pseudomonadati</taxon>
        <taxon>Verrucomicrobiota</taxon>
        <taxon>Opitutia</taxon>
        <taxon>Puniceicoccales</taxon>
        <taxon>Cerasicoccaceae</taxon>
        <taxon>Cerasicoccus</taxon>
    </lineage>
</organism>
<keyword evidence="3" id="KW-1185">Reference proteome</keyword>
<comment type="caution">
    <text evidence="2">The sequence shown here is derived from an EMBL/GenBank/DDBJ whole genome shotgun (WGS) entry which is preliminary data.</text>
</comment>
<reference evidence="2" key="2">
    <citation type="submission" date="2020-09" db="EMBL/GenBank/DDBJ databases">
        <authorList>
            <person name="Sun Q."/>
            <person name="Kim S."/>
        </authorList>
    </citation>
    <scope>NUCLEOTIDE SEQUENCE</scope>
    <source>
        <strain evidence="2">KCTC 12870</strain>
    </source>
</reference>